<proteinExistence type="predicted"/>
<sequence>MAYTNVAYEIFLTGIETILREEFKSDAAVYIAQIPQAQAGIAIRIWYLGFEAVDPPFLAVAQEYSHIAEVIVSLPEGDEILETIDARLEFMSRALRILNDNKNYSPSSVYKWHDGVGDAGEKQEMDVDKEEGWRFVYSATVTEPIA</sequence>
<gene>
    <name evidence="1" type="ORF">LCGC14_2343840</name>
</gene>
<protein>
    <submittedName>
        <fullName evidence="1">Uncharacterized protein</fullName>
    </submittedName>
</protein>
<comment type="caution">
    <text evidence="1">The sequence shown here is derived from an EMBL/GenBank/DDBJ whole genome shotgun (WGS) entry which is preliminary data.</text>
</comment>
<organism evidence="1">
    <name type="scientific">marine sediment metagenome</name>
    <dbReference type="NCBI Taxonomy" id="412755"/>
    <lineage>
        <taxon>unclassified sequences</taxon>
        <taxon>metagenomes</taxon>
        <taxon>ecological metagenomes</taxon>
    </lineage>
</organism>
<dbReference type="AlphaFoldDB" id="A0A0F9CYS3"/>
<accession>A0A0F9CYS3</accession>
<reference evidence="1" key="1">
    <citation type="journal article" date="2015" name="Nature">
        <title>Complex archaea that bridge the gap between prokaryotes and eukaryotes.</title>
        <authorList>
            <person name="Spang A."/>
            <person name="Saw J.H."/>
            <person name="Jorgensen S.L."/>
            <person name="Zaremba-Niedzwiedzka K."/>
            <person name="Martijn J."/>
            <person name="Lind A.E."/>
            <person name="van Eijk R."/>
            <person name="Schleper C."/>
            <person name="Guy L."/>
            <person name="Ettema T.J."/>
        </authorList>
    </citation>
    <scope>NUCLEOTIDE SEQUENCE</scope>
</reference>
<evidence type="ECO:0000313" key="1">
    <source>
        <dbReference type="EMBL" id="KKL46611.1"/>
    </source>
</evidence>
<dbReference type="EMBL" id="LAZR01033965">
    <property type="protein sequence ID" value="KKL46611.1"/>
    <property type="molecule type" value="Genomic_DNA"/>
</dbReference>
<name>A0A0F9CYS3_9ZZZZ</name>